<gene>
    <name evidence="2" type="ORF">CVT26_000488</name>
</gene>
<dbReference type="Proteomes" id="UP000284706">
    <property type="component" value="Unassembled WGS sequence"/>
</dbReference>
<keyword evidence="1" id="KW-1133">Transmembrane helix</keyword>
<comment type="caution">
    <text evidence="2">The sequence shown here is derived from an EMBL/GenBank/DDBJ whole genome shotgun (WGS) entry which is preliminary data.</text>
</comment>
<dbReference type="OrthoDB" id="3261349at2759"/>
<name>A0A409VH13_9AGAR</name>
<dbReference type="InParanoid" id="A0A409VH13"/>
<dbReference type="AlphaFoldDB" id="A0A409VH13"/>
<protein>
    <submittedName>
        <fullName evidence="2">Uncharacterized protein</fullName>
    </submittedName>
</protein>
<sequence>MAKLAQAVDFRCIGMSQYQEYLIAIVHVIVEFIAIIRTYAIYGSSRRILALLIAAGAALLGYGAHAIAIHQQTPFAITDLPAAGCLLPTTPDLSPRLADTWTGLLCFDVLIFLLTVYKTLSEKRQSFGILTVMLRDGTMYFGVMALASTSVIVTFRVLPAYLQGLTAPLASVLATTLISRLMLNIRSPSLNYAPEDLKRSAISQLVFEIGVNTTNAHRQDKSEGIDYREREVELDVV</sequence>
<evidence type="ECO:0000313" key="2">
    <source>
        <dbReference type="EMBL" id="PPQ65531.1"/>
    </source>
</evidence>
<dbReference type="EMBL" id="NHYE01005651">
    <property type="protein sequence ID" value="PPQ65531.1"/>
    <property type="molecule type" value="Genomic_DNA"/>
</dbReference>
<feature type="transmembrane region" description="Helical" evidence="1">
    <location>
        <begin position="21"/>
        <end position="42"/>
    </location>
</feature>
<feature type="transmembrane region" description="Helical" evidence="1">
    <location>
        <begin position="100"/>
        <end position="117"/>
    </location>
</feature>
<keyword evidence="3" id="KW-1185">Reference proteome</keyword>
<feature type="transmembrane region" description="Helical" evidence="1">
    <location>
        <begin position="164"/>
        <end position="183"/>
    </location>
</feature>
<accession>A0A409VH13</accession>
<organism evidence="2 3">
    <name type="scientific">Gymnopilus dilepis</name>
    <dbReference type="NCBI Taxonomy" id="231916"/>
    <lineage>
        <taxon>Eukaryota</taxon>
        <taxon>Fungi</taxon>
        <taxon>Dikarya</taxon>
        <taxon>Basidiomycota</taxon>
        <taxon>Agaricomycotina</taxon>
        <taxon>Agaricomycetes</taxon>
        <taxon>Agaricomycetidae</taxon>
        <taxon>Agaricales</taxon>
        <taxon>Agaricineae</taxon>
        <taxon>Hymenogastraceae</taxon>
        <taxon>Gymnopilus</taxon>
    </lineage>
</organism>
<proteinExistence type="predicted"/>
<keyword evidence="1" id="KW-0472">Membrane</keyword>
<evidence type="ECO:0000256" key="1">
    <source>
        <dbReference type="SAM" id="Phobius"/>
    </source>
</evidence>
<evidence type="ECO:0000313" key="3">
    <source>
        <dbReference type="Proteomes" id="UP000284706"/>
    </source>
</evidence>
<feature type="transmembrane region" description="Helical" evidence="1">
    <location>
        <begin position="49"/>
        <end position="69"/>
    </location>
</feature>
<keyword evidence="1" id="KW-0812">Transmembrane</keyword>
<reference evidence="2 3" key="1">
    <citation type="journal article" date="2018" name="Evol. Lett.">
        <title>Horizontal gene cluster transfer increased hallucinogenic mushroom diversity.</title>
        <authorList>
            <person name="Reynolds H.T."/>
            <person name="Vijayakumar V."/>
            <person name="Gluck-Thaler E."/>
            <person name="Korotkin H.B."/>
            <person name="Matheny P.B."/>
            <person name="Slot J.C."/>
        </authorList>
    </citation>
    <scope>NUCLEOTIDE SEQUENCE [LARGE SCALE GENOMIC DNA]</scope>
    <source>
        <strain evidence="2 3">SRW20</strain>
    </source>
</reference>
<feature type="transmembrane region" description="Helical" evidence="1">
    <location>
        <begin position="138"/>
        <end position="158"/>
    </location>
</feature>